<keyword evidence="4 10" id="KW-0812">Transmembrane</keyword>
<comment type="pathway">
    <text evidence="10">Lipid metabolism; phospholipid metabolism.</text>
</comment>
<keyword evidence="5 10" id="KW-1133">Transmembrane helix</keyword>
<dbReference type="InterPro" id="IPR003811">
    <property type="entry name" value="G3P_acylTferase_PlsY"/>
</dbReference>
<evidence type="ECO:0000256" key="6">
    <source>
        <dbReference type="ARBA" id="ARBA00023098"/>
    </source>
</evidence>
<evidence type="ECO:0000313" key="12">
    <source>
        <dbReference type="Proteomes" id="UP000824001"/>
    </source>
</evidence>
<keyword evidence="11" id="KW-0012">Acyltransferase</keyword>
<keyword evidence="2 10" id="KW-0444">Lipid biosynthesis</keyword>
<evidence type="ECO:0000256" key="3">
    <source>
        <dbReference type="ARBA" id="ARBA00022679"/>
    </source>
</evidence>
<keyword evidence="6 10" id="KW-0443">Lipid metabolism</keyword>
<comment type="catalytic activity">
    <reaction evidence="10">
        <text>an acyl phosphate + sn-glycerol 3-phosphate = a 1-acyl-sn-glycero-3-phosphate + phosphate</text>
        <dbReference type="Rhea" id="RHEA:34075"/>
        <dbReference type="ChEBI" id="CHEBI:43474"/>
        <dbReference type="ChEBI" id="CHEBI:57597"/>
        <dbReference type="ChEBI" id="CHEBI:57970"/>
        <dbReference type="ChEBI" id="CHEBI:59918"/>
        <dbReference type="EC" id="2.3.1.275"/>
    </reaction>
</comment>
<feature type="transmembrane region" description="Helical" evidence="10">
    <location>
        <begin position="6"/>
        <end position="31"/>
    </location>
</feature>
<feature type="transmembrane region" description="Helical" evidence="10">
    <location>
        <begin position="135"/>
        <end position="153"/>
    </location>
</feature>
<dbReference type="GO" id="GO:0008654">
    <property type="term" value="P:phospholipid biosynthetic process"/>
    <property type="evidence" value="ECO:0007669"/>
    <property type="project" value="UniProtKB-UniRule"/>
</dbReference>
<name>A0A9D1FEG4_9FIRM</name>
<organism evidence="11 12">
    <name type="scientific">Candidatus Scatomorpha merdipullorum</name>
    <dbReference type="NCBI Taxonomy" id="2840927"/>
    <lineage>
        <taxon>Bacteria</taxon>
        <taxon>Bacillati</taxon>
        <taxon>Bacillota</taxon>
        <taxon>Clostridia</taxon>
        <taxon>Eubacteriales</taxon>
        <taxon>Candidatus Scatomorpha</taxon>
    </lineage>
</organism>
<keyword evidence="8 10" id="KW-0594">Phospholipid biosynthesis</keyword>
<comment type="subcellular location">
    <subcellularLocation>
        <location evidence="10">Cell membrane</location>
        <topology evidence="10">Multi-pass membrane protein</topology>
    </subcellularLocation>
</comment>
<keyword evidence="3 10" id="KW-0808">Transferase</keyword>
<dbReference type="PANTHER" id="PTHR30309:SF0">
    <property type="entry name" value="GLYCEROL-3-PHOSPHATE ACYLTRANSFERASE-RELATED"/>
    <property type="match status" value="1"/>
</dbReference>
<dbReference type="HAMAP" id="MF_01043">
    <property type="entry name" value="PlsY"/>
    <property type="match status" value="1"/>
</dbReference>
<dbReference type="SMART" id="SM01207">
    <property type="entry name" value="G3P_acyltransf"/>
    <property type="match status" value="1"/>
</dbReference>
<comment type="caution">
    <text evidence="11">The sequence shown here is derived from an EMBL/GenBank/DDBJ whole genome shotgun (WGS) entry which is preliminary data.</text>
</comment>
<reference evidence="11" key="1">
    <citation type="submission" date="2020-10" db="EMBL/GenBank/DDBJ databases">
        <authorList>
            <person name="Gilroy R."/>
        </authorList>
    </citation>
    <scope>NUCLEOTIDE SEQUENCE</scope>
    <source>
        <strain evidence="11">ChiHjej10B9-9673</strain>
    </source>
</reference>
<evidence type="ECO:0000256" key="2">
    <source>
        <dbReference type="ARBA" id="ARBA00022516"/>
    </source>
</evidence>
<dbReference type="EC" id="2.3.1.275" evidence="10"/>
<evidence type="ECO:0000256" key="7">
    <source>
        <dbReference type="ARBA" id="ARBA00023136"/>
    </source>
</evidence>
<evidence type="ECO:0000256" key="5">
    <source>
        <dbReference type="ARBA" id="ARBA00022989"/>
    </source>
</evidence>
<evidence type="ECO:0000256" key="8">
    <source>
        <dbReference type="ARBA" id="ARBA00023209"/>
    </source>
</evidence>
<keyword evidence="1 10" id="KW-1003">Cell membrane</keyword>
<dbReference type="AlphaFoldDB" id="A0A9D1FEG4"/>
<evidence type="ECO:0000256" key="4">
    <source>
        <dbReference type="ARBA" id="ARBA00022692"/>
    </source>
</evidence>
<evidence type="ECO:0000313" key="11">
    <source>
        <dbReference type="EMBL" id="HIS67622.1"/>
    </source>
</evidence>
<reference evidence="11" key="2">
    <citation type="journal article" date="2021" name="PeerJ">
        <title>Extensive microbial diversity within the chicken gut microbiome revealed by metagenomics and culture.</title>
        <authorList>
            <person name="Gilroy R."/>
            <person name="Ravi A."/>
            <person name="Getino M."/>
            <person name="Pursley I."/>
            <person name="Horton D.L."/>
            <person name="Alikhan N.F."/>
            <person name="Baker D."/>
            <person name="Gharbi K."/>
            <person name="Hall N."/>
            <person name="Watson M."/>
            <person name="Adriaenssens E.M."/>
            <person name="Foster-Nyarko E."/>
            <person name="Jarju S."/>
            <person name="Secka A."/>
            <person name="Antonio M."/>
            <person name="Oren A."/>
            <person name="Chaudhuri R.R."/>
            <person name="La Ragione R."/>
            <person name="Hildebrand F."/>
            <person name="Pallen M.J."/>
        </authorList>
    </citation>
    <scope>NUCLEOTIDE SEQUENCE</scope>
    <source>
        <strain evidence="11">ChiHjej10B9-9673</strain>
    </source>
</reference>
<protein>
    <recommendedName>
        <fullName evidence="10">Glycerol-3-phosphate acyltransferase</fullName>
    </recommendedName>
    <alternativeName>
        <fullName evidence="10">Acyl-PO4 G3P acyltransferase</fullName>
    </alternativeName>
    <alternativeName>
        <fullName evidence="10">Acyl-phosphate--glycerol-3-phosphate acyltransferase</fullName>
    </alternativeName>
    <alternativeName>
        <fullName evidence="10">G3P acyltransferase</fullName>
        <shortName evidence="10">GPAT</shortName>
        <ecNumber evidence="10">2.3.1.275</ecNumber>
    </alternativeName>
    <alternativeName>
        <fullName evidence="10">Lysophosphatidic acid synthase</fullName>
        <shortName evidence="10">LPA synthase</shortName>
    </alternativeName>
</protein>
<evidence type="ECO:0000256" key="10">
    <source>
        <dbReference type="HAMAP-Rule" id="MF_01043"/>
    </source>
</evidence>
<dbReference type="Pfam" id="PF02660">
    <property type="entry name" value="G3P_acyltransf"/>
    <property type="match status" value="1"/>
</dbReference>
<dbReference type="GO" id="GO:0043772">
    <property type="term" value="F:acyl-phosphate glycerol-3-phosphate acyltransferase activity"/>
    <property type="evidence" value="ECO:0007669"/>
    <property type="project" value="UniProtKB-UniRule"/>
</dbReference>
<feature type="transmembrane region" description="Helical" evidence="10">
    <location>
        <begin position="173"/>
        <end position="190"/>
    </location>
</feature>
<proteinExistence type="inferred from homology"/>
<feature type="transmembrane region" description="Helical" evidence="10">
    <location>
        <begin position="51"/>
        <end position="77"/>
    </location>
</feature>
<comment type="function">
    <text evidence="10">Catalyzes the transfer of an acyl group from acyl-phosphate (acyl-PO(4)) to glycerol-3-phosphate (G3P) to form lysophosphatidic acid (LPA). This enzyme utilizes acyl-phosphate as fatty acyl donor, but not acyl-CoA or acyl-ACP.</text>
</comment>
<gene>
    <name evidence="10 11" type="primary">plsY</name>
    <name evidence="11" type="ORF">IAC18_08650</name>
</gene>
<dbReference type="EMBL" id="DVJK01000246">
    <property type="protein sequence ID" value="HIS67622.1"/>
    <property type="molecule type" value="Genomic_DNA"/>
</dbReference>
<dbReference type="Proteomes" id="UP000824001">
    <property type="component" value="Unassembled WGS sequence"/>
</dbReference>
<feature type="transmembrane region" description="Helical" evidence="10">
    <location>
        <begin position="97"/>
        <end position="115"/>
    </location>
</feature>
<dbReference type="NCBIfam" id="TIGR00023">
    <property type="entry name" value="glycerol-3-phosphate 1-O-acyltransferase PlsY"/>
    <property type="match status" value="1"/>
</dbReference>
<comment type="similarity">
    <text evidence="10">Belongs to the PlsY family.</text>
</comment>
<evidence type="ECO:0000256" key="9">
    <source>
        <dbReference type="ARBA" id="ARBA00023264"/>
    </source>
</evidence>
<sequence>MLTTLMLALSAIIAYLLGSVNGSIIISRFLFGQDVRRHGSGNAGLTNFYRIYGVTGAAGVIAIDVLKGMLAALIGGLLLRLAAPEGFEAEFTDTGRVTATFCCILGHSFPIFYGFRGGKGILTGVSCVFVIDYRAALIALFIFGVLVAATHYVSLGSILSTVSVPVTMVANGFSTRCILIAAAAVLLIVLRHHENINRLIHHRESKIVFKKDISHKIDNDSF</sequence>
<keyword evidence="9 10" id="KW-1208">Phospholipid metabolism</keyword>
<evidence type="ECO:0000256" key="1">
    <source>
        <dbReference type="ARBA" id="ARBA00022475"/>
    </source>
</evidence>
<comment type="subunit">
    <text evidence="10">Probably interacts with PlsX.</text>
</comment>
<dbReference type="PANTHER" id="PTHR30309">
    <property type="entry name" value="INNER MEMBRANE PROTEIN YGIH"/>
    <property type="match status" value="1"/>
</dbReference>
<accession>A0A9D1FEG4</accession>
<dbReference type="GO" id="GO:0005886">
    <property type="term" value="C:plasma membrane"/>
    <property type="evidence" value="ECO:0007669"/>
    <property type="project" value="UniProtKB-SubCell"/>
</dbReference>
<keyword evidence="7 10" id="KW-0472">Membrane</keyword>